<reference evidence="2" key="2">
    <citation type="submission" date="2019-06" db="EMBL/GenBank/DDBJ databases">
        <title>Genomics analysis of Aphanomyces spp. identifies a new class of oomycete effector associated with host adaptation.</title>
        <authorList>
            <person name="Gaulin E."/>
        </authorList>
    </citation>
    <scope>NUCLEOTIDE SEQUENCE</scope>
    <source>
        <strain evidence="2">CBS 578.67</strain>
    </source>
</reference>
<evidence type="ECO:0000313" key="4">
    <source>
        <dbReference type="EMBL" id="VFT82580.1"/>
    </source>
</evidence>
<accession>A0A485KEA9</accession>
<dbReference type="AlphaFoldDB" id="A0A485KEA9"/>
<dbReference type="EMBL" id="VJMH01004508">
    <property type="protein sequence ID" value="KAF0702743.1"/>
    <property type="molecule type" value="Genomic_DNA"/>
</dbReference>
<protein>
    <submittedName>
        <fullName evidence="4">Aste57867_5530 protein</fullName>
    </submittedName>
    <submittedName>
        <fullName evidence="5">Aste57867_7756 protein</fullName>
    </submittedName>
</protein>
<dbReference type="EMBL" id="VJMH01002011">
    <property type="protein sequence ID" value="KAF0710438.1"/>
    <property type="molecule type" value="Genomic_DNA"/>
</dbReference>
<evidence type="ECO:0000313" key="5">
    <source>
        <dbReference type="EMBL" id="VFT84656.1"/>
    </source>
</evidence>
<evidence type="ECO:0000313" key="3">
    <source>
        <dbReference type="EMBL" id="KAF0710438.1"/>
    </source>
</evidence>
<dbReference type="SUPFAM" id="SSF56281">
    <property type="entry name" value="Metallo-hydrolase/oxidoreductase"/>
    <property type="match status" value="1"/>
</dbReference>
<keyword evidence="6" id="KW-1185">Reference proteome</keyword>
<evidence type="ECO:0000259" key="1">
    <source>
        <dbReference type="PROSITE" id="PS50003"/>
    </source>
</evidence>
<dbReference type="PROSITE" id="PS50003">
    <property type="entry name" value="PH_DOMAIN"/>
    <property type="match status" value="1"/>
</dbReference>
<name>A0A485KEA9_9STRA</name>
<evidence type="ECO:0000313" key="2">
    <source>
        <dbReference type="EMBL" id="KAF0702743.1"/>
    </source>
</evidence>
<dbReference type="EMBL" id="CAADRA010004526">
    <property type="protein sequence ID" value="VFT84656.1"/>
    <property type="molecule type" value="Genomic_DNA"/>
</dbReference>
<gene>
    <name evidence="4" type="primary">Aste57867_5530</name>
    <name evidence="5" type="synonym">Aste57867_7756</name>
    <name evidence="3" type="ORF">As57867_005517</name>
    <name evidence="2" type="ORF">As57867_007727</name>
    <name evidence="4" type="ORF">ASTE57867_5530</name>
    <name evidence="5" type="ORF">ASTE57867_7756</name>
</gene>
<reference evidence="4 6" key="1">
    <citation type="submission" date="2019-03" db="EMBL/GenBank/DDBJ databases">
        <authorList>
            <person name="Gaulin E."/>
            <person name="Dumas B."/>
        </authorList>
    </citation>
    <scope>NUCLEOTIDE SEQUENCE [LARGE SCALE GENOMIC DNA]</scope>
    <source>
        <strain evidence="4">CBS 568.67</strain>
    </source>
</reference>
<evidence type="ECO:0000313" key="6">
    <source>
        <dbReference type="Proteomes" id="UP000332933"/>
    </source>
</evidence>
<sequence>MADTQTPESHVEWIDALNEMQALHPTTVVPGHALPGDVADIDSAAYTVEYIRRFESEAPKAGNSTALIDAMKALYPQAGGVASLDISAAVAKGDMKWL</sequence>
<dbReference type="OrthoDB" id="70749at2759"/>
<dbReference type="EMBL" id="CAADRA010002013">
    <property type="protein sequence ID" value="VFT82580.1"/>
    <property type="molecule type" value="Genomic_DNA"/>
</dbReference>
<dbReference type="InterPro" id="IPR036866">
    <property type="entry name" value="RibonucZ/Hydroxyglut_hydro"/>
</dbReference>
<proteinExistence type="predicted"/>
<dbReference type="InterPro" id="IPR001849">
    <property type="entry name" value="PH_domain"/>
</dbReference>
<dbReference type="Proteomes" id="UP000332933">
    <property type="component" value="Unassembled WGS sequence"/>
</dbReference>
<feature type="domain" description="PH" evidence="1">
    <location>
        <begin position="1"/>
        <end position="22"/>
    </location>
</feature>
<organism evidence="4 6">
    <name type="scientific">Aphanomyces stellatus</name>
    <dbReference type="NCBI Taxonomy" id="120398"/>
    <lineage>
        <taxon>Eukaryota</taxon>
        <taxon>Sar</taxon>
        <taxon>Stramenopiles</taxon>
        <taxon>Oomycota</taxon>
        <taxon>Saprolegniomycetes</taxon>
        <taxon>Saprolegniales</taxon>
        <taxon>Verrucalvaceae</taxon>
        <taxon>Aphanomyces</taxon>
    </lineage>
</organism>